<protein>
    <recommendedName>
        <fullName evidence="5">Lipoprotein</fullName>
    </recommendedName>
</protein>
<evidence type="ECO:0000313" key="4">
    <source>
        <dbReference type="Proteomes" id="UP000315201"/>
    </source>
</evidence>
<organism evidence="3 4">
    <name type="scientific">Mycoplasma nasistruthionis</name>
    <dbReference type="NCBI Taxonomy" id="353852"/>
    <lineage>
        <taxon>Bacteria</taxon>
        <taxon>Bacillati</taxon>
        <taxon>Mycoplasmatota</taxon>
        <taxon>Mollicutes</taxon>
        <taxon>Mycoplasmataceae</taxon>
        <taxon>Mycoplasma</taxon>
    </lineage>
</organism>
<evidence type="ECO:0000256" key="2">
    <source>
        <dbReference type="SAM" id="SignalP"/>
    </source>
</evidence>
<evidence type="ECO:0000256" key="1">
    <source>
        <dbReference type="SAM" id="Coils"/>
    </source>
</evidence>
<accession>A0A4Y6I6H6</accession>
<keyword evidence="2" id="KW-0732">Signal</keyword>
<dbReference type="AlphaFoldDB" id="A0A4Y6I6H6"/>
<dbReference type="Proteomes" id="UP000315201">
    <property type="component" value="Chromosome"/>
</dbReference>
<evidence type="ECO:0008006" key="5">
    <source>
        <dbReference type="Google" id="ProtNLM"/>
    </source>
</evidence>
<feature type="coiled-coil region" evidence="1">
    <location>
        <begin position="122"/>
        <end position="160"/>
    </location>
</feature>
<dbReference type="RefSeq" id="WP_208664997.1">
    <property type="nucleotide sequence ID" value="NZ_CP041147.1"/>
</dbReference>
<evidence type="ECO:0000313" key="3">
    <source>
        <dbReference type="EMBL" id="QDF64982.1"/>
    </source>
</evidence>
<feature type="chain" id="PRO_5021267804" description="Lipoprotein" evidence="2">
    <location>
        <begin position="22"/>
        <end position="168"/>
    </location>
</feature>
<sequence>MKLNRKLWLSLFSLAPVTVLAAACQSTSDNSSDSQSQDSLVKQKESKLQEAKTFLNKLANQSQLQAFVSNKKASLQEREMALANKTELLASDLQDLVNFVNVLQSEAQDAILEQLNRNSMVVNDLNNQIAEKQAQLDAKANLSNDQLSSLQSELQALKQKLSWCTNWK</sequence>
<feature type="signal peptide" evidence="2">
    <location>
        <begin position="1"/>
        <end position="21"/>
    </location>
</feature>
<dbReference type="PROSITE" id="PS51257">
    <property type="entry name" value="PROKAR_LIPOPROTEIN"/>
    <property type="match status" value="1"/>
</dbReference>
<dbReference type="EMBL" id="CP041147">
    <property type="protein sequence ID" value="QDF64982.1"/>
    <property type="molecule type" value="Genomic_DNA"/>
</dbReference>
<proteinExistence type="predicted"/>
<name>A0A4Y6I6H6_9MOLU</name>
<gene>
    <name evidence="3" type="ORF">FIV53_01520</name>
</gene>
<keyword evidence="1" id="KW-0175">Coiled coil</keyword>
<reference evidence="3 4" key="1">
    <citation type="submission" date="2019-06" db="EMBL/GenBank/DDBJ databases">
        <title>Mycoplasma nasistruthionis sp. nov. str Ms03.</title>
        <authorList>
            <person name="Botes A."/>
        </authorList>
    </citation>
    <scope>NUCLEOTIDE SEQUENCE [LARGE SCALE GENOMIC DNA]</scope>
    <source>
        <strain evidence="3 4">Ms03</strain>
    </source>
</reference>
<keyword evidence="4" id="KW-1185">Reference proteome</keyword>